<keyword evidence="13 17" id="KW-0238">DNA-binding</keyword>
<accession>A0A6A6XUD1</accession>
<evidence type="ECO:0000256" key="14">
    <source>
        <dbReference type="ARBA" id="ARBA00023204"/>
    </source>
</evidence>
<dbReference type="SMART" id="SM00734">
    <property type="entry name" value="ZnF_Rad18"/>
    <property type="match status" value="1"/>
</dbReference>
<dbReference type="SMART" id="SM00184">
    <property type="entry name" value="RING"/>
    <property type="match status" value="1"/>
</dbReference>
<feature type="compositionally biased region" description="Basic and acidic residues" evidence="18">
    <location>
        <begin position="342"/>
        <end position="362"/>
    </location>
</feature>
<protein>
    <recommendedName>
        <fullName evidence="5 17">Postreplication repair E3 ubiquitin-protein ligase RAD18</fullName>
        <ecNumber evidence="17">2.3.2.27</ecNumber>
    </recommendedName>
    <alternativeName>
        <fullName evidence="17">RING-type E3 ubiquitin transferase RAD18</fullName>
    </alternativeName>
</protein>
<dbReference type="FunFam" id="3.30.40.10:FF:000172">
    <property type="entry name" value="E3 ubiquitin-protein ligase RAD18"/>
    <property type="match status" value="1"/>
</dbReference>
<evidence type="ECO:0000256" key="8">
    <source>
        <dbReference type="ARBA" id="ARBA00022763"/>
    </source>
</evidence>
<proteinExistence type="inferred from homology"/>
<keyword evidence="15 17" id="KW-0539">Nucleus</keyword>
<evidence type="ECO:0000256" key="2">
    <source>
        <dbReference type="ARBA" id="ARBA00004123"/>
    </source>
</evidence>
<comment type="subunit">
    <text evidence="17">Interacts with E2 UBC2, forming a complex with ubiquitin ligase activity.</text>
</comment>
<dbReference type="SUPFAM" id="SSF57850">
    <property type="entry name" value="RING/U-box"/>
    <property type="match status" value="1"/>
</dbReference>
<dbReference type="Pfam" id="PF13923">
    <property type="entry name" value="zf-C3HC4_2"/>
    <property type="match status" value="1"/>
</dbReference>
<dbReference type="PANTHER" id="PTHR14134:SF2">
    <property type="entry name" value="E3 UBIQUITIN-PROTEIN LIGASE RAD18"/>
    <property type="match status" value="1"/>
</dbReference>
<evidence type="ECO:0000256" key="1">
    <source>
        <dbReference type="ARBA" id="ARBA00000900"/>
    </source>
</evidence>
<name>A0A6A6XUD1_9PLEO</name>
<sequence length="463" mass="51865">MDSSFELPDSTDWHATSLPLFEPLEAALRCEVCKEFYDNPVITSCSHTFCSICIRRCISTDGKCPTCRAACQSDKLLPNYAMREIVSKFQDARPKALELARKDKEVSDASSESKKRKLGDTDIEEEPARQTRSRQARTQSRRREGTNGMPIEVPDSEDDGDDSFEPEVEGHVKCPACKESMLDAQLWHHLDVCPGLENSAVGRSTRSSANNTYPKSLQSRPKEPSPAPTRLPGLNYAMMKQNALTKKLQDLGIPTWGKKDLLIRRHTEWMHLWNSNCDAVENRKSKRELLRELEVWEKTQGGSANIAEPKVMRKDFDGQAHASTHKSQFDGLIANAKRKREAAKAKKEEETNEDREKEEARLNEGIPQITEPEAIPQPVDVVHPYEGNEAALASVREKVEQANRVGTTLPSTTSPKPTLEETRIASQAYQGMPNPFGSPTRKVPMFALPADPIVDVEQSTTIQ</sequence>
<evidence type="ECO:0000313" key="21">
    <source>
        <dbReference type="EMBL" id="KAF2800092.1"/>
    </source>
</evidence>
<dbReference type="Gene3D" id="3.30.40.10">
    <property type="entry name" value="Zinc/RING finger domain, C3HC4 (zinc finger)"/>
    <property type="match status" value="1"/>
</dbReference>
<evidence type="ECO:0000256" key="9">
    <source>
        <dbReference type="ARBA" id="ARBA00022771"/>
    </source>
</evidence>
<evidence type="ECO:0000256" key="7">
    <source>
        <dbReference type="ARBA" id="ARBA00022723"/>
    </source>
</evidence>
<keyword evidence="12" id="KW-0697">Rotamase</keyword>
<gene>
    <name evidence="21" type="ORF">K505DRAFT_345448</name>
</gene>
<comment type="similarity">
    <text evidence="4 17">Belongs to the RAD18 family.</text>
</comment>
<dbReference type="InterPro" id="IPR004580">
    <property type="entry name" value="Rad18_fungi"/>
</dbReference>
<dbReference type="SMART" id="SM00513">
    <property type="entry name" value="SAP"/>
    <property type="match status" value="1"/>
</dbReference>
<evidence type="ECO:0000256" key="11">
    <source>
        <dbReference type="ARBA" id="ARBA00022833"/>
    </source>
</evidence>
<comment type="subcellular location">
    <subcellularLocation>
        <location evidence="2 17">Nucleus</location>
    </subcellularLocation>
</comment>
<evidence type="ECO:0000256" key="10">
    <source>
        <dbReference type="ARBA" id="ARBA00022786"/>
    </source>
</evidence>
<evidence type="ECO:0000256" key="3">
    <source>
        <dbReference type="ARBA" id="ARBA00004906"/>
    </source>
</evidence>
<dbReference type="OrthoDB" id="9049620at2759"/>
<evidence type="ECO:0000256" key="6">
    <source>
        <dbReference type="ARBA" id="ARBA00022679"/>
    </source>
</evidence>
<dbReference type="InterPro" id="IPR003034">
    <property type="entry name" value="SAP_dom"/>
</dbReference>
<dbReference type="NCBIfam" id="TIGR00599">
    <property type="entry name" value="rad18"/>
    <property type="match status" value="1"/>
</dbReference>
<dbReference type="PROSITE" id="PS50800">
    <property type="entry name" value="SAP"/>
    <property type="match status" value="1"/>
</dbReference>
<dbReference type="InterPro" id="IPR013083">
    <property type="entry name" value="Znf_RING/FYVE/PHD"/>
</dbReference>
<dbReference type="UniPathway" id="UPA00143"/>
<feature type="compositionally biased region" description="Polar residues" evidence="18">
    <location>
        <begin position="201"/>
        <end position="219"/>
    </location>
</feature>
<keyword evidence="10 17" id="KW-0833">Ubl conjugation pathway</keyword>
<reference evidence="21" key="1">
    <citation type="journal article" date="2020" name="Stud. Mycol.">
        <title>101 Dothideomycetes genomes: a test case for predicting lifestyles and emergence of pathogens.</title>
        <authorList>
            <person name="Haridas S."/>
            <person name="Albert R."/>
            <person name="Binder M."/>
            <person name="Bloem J."/>
            <person name="Labutti K."/>
            <person name="Salamov A."/>
            <person name="Andreopoulos B."/>
            <person name="Baker S."/>
            <person name="Barry K."/>
            <person name="Bills G."/>
            <person name="Bluhm B."/>
            <person name="Cannon C."/>
            <person name="Castanera R."/>
            <person name="Culley D."/>
            <person name="Daum C."/>
            <person name="Ezra D."/>
            <person name="Gonzalez J."/>
            <person name="Henrissat B."/>
            <person name="Kuo A."/>
            <person name="Liang C."/>
            <person name="Lipzen A."/>
            <person name="Lutzoni F."/>
            <person name="Magnuson J."/>
            <person name="Mondo S."/>
            <person name="Nolan M."/>
            <person name="Ohm R."/>
            <person name="Pangilinan J."/>
            <person name="Park H.-J."/>
            <person name="Ramirez L."/>
            <person name="Alfaro M."/>
            <person name="Sun H."/>
            <person name="Tritt A."/>
            <person name="Yoshinaga Y."/>
            <person name="Zwiers L.-H."/>
            <person name="Turgeon B."/>
            <person name="Goodwin S."/>
            <person name="Spatafora J."/>
            <person name="Crous P."/>
            <person name="Grigoriev I."/>
        </authorList>
    </citation>
    <scope>NUCLEOTIDE SEQUENCE</scope>
    <source>
        <strain evidence="21">CBS 109.77</strain>
    </source>
</reference>
<feature type="domain" description="SAP" evidence="20">
    <location>
        <begin position="236"/>
        <end position="270"/>
    </location>
</feature>
<dbReference type="GO" id="GO:0005634">
    <property type="term" value="C:nucleus"/>
    <property type="evidence" value="ECO:0007669"/>
    <property type="project" value="UniProtKB-SubCell"/>
</dbReference>
<dbReference type="AlphaFoldDB" id="A0A6A6XUD1"/>
<evidence type="ECO:0000259" key="19">
    <source>
        <dbReference type="PROSITE" id="PS50089"/>
    </source>
</evidence>
<dbReference type="PROSITE" id="PS50089">
    <property type="entry name" value="ZF_RING_2"/>
    <property type="match status" value="1"/>
</dbReference>
<dbReference type="GO" id="GO:0003697">
    <property type="term" value="F:single-stranded DNA binding"/>
    <property type="evidence" value="ECO:0007669"/>
    <property type="project" value="UniProtKB-UniRule"/>
</dbReference>
<dbReference type="GO" id="GO:0006301">
    <property type="term" value="P:DNA damage tolerance"/>
    <property type="evidence" value="ECO:0007669"/>
    <property type="project" value="InterPro"/>
</dbReference>
<keyword evidence="6 17" id="KW-0808">Transferase</keyword>
<feature type="region of interest" description="Disordered" evidence="18">
    <location>
        <begin position="199"/>
        <end position="233"/>
    </location>
</feature>
<dbReference type="PANTHER" id="PTHR14134">
    <property type="entry name" value="E3 UBIQUITIN-PROTEIN LIGASE RAD18"/>
    <property type="match status" value="1"/>
</dbReference>
<feature type="compositionally biased region" description="Basic and acidic residues" evidence="18">
    <location>
        <begin position="99"/>
        <end position="113"/>
    </location>
</feature>
<evidence type="ECO:0000256" key="16">
    <source>
        <dbReference type="PROSITE-ProRule" id="PRU00175"/>
    </source>
</evidence>
<dbReference type="SMART" id="SM00504">
    <property type="entry name" value="Ubox"/>
    <property type="match status" value="1"/>
</dbReference>
<feature type="region of interest" description="Disordered" evidence="18">
    <location>
        <begin position="337"/>
        <end position="362"/>
    </location>
</feature>
<feature type="region of interest" description="Disordered" evidence="18">
    <location>
        <begin position="99"/>
        <end position="168"/>
    </location>
</feature>
<keyword evidence="7 17" id="KW-0479">Metal-binding</keyword>
<keyword evidence="9 16" id="KW-0863">Zinc-finger</keyword>
<comment type="pathway">
    <text evidence="3 17">Protein modification; protein ubiquitination.</text>
</comment>
<evidence type="ECO:0000256" key="17">
    <source>
        <dbReference type="RuleBase" id="RU368093"/>
    </source>
</evidence>
<dbReference type="InterPro" id="IPR006642">
    <property type="entry name" value="Rad18_UBZ4"/>
</dbReference>
<dbReference type="InterPro" id="IPR039577">
    <property type="entry name" value="Rad18"/>
</dbReference>
<evidence type="ECO:0000256" key="12">
    <source>
        <dbReference type="ARBA" id="ARBA00023110"/>
    </source>
</evidence>
<evidence type="ECO:0000256" key="4">
    <source>
        <dbReference type="ARBA" id="ARBA00009506"/>
    </source>
</evidence>
<dbReference type="EMBL" id="MU001753">
    <property type="protein sequence ID" value="KAF2800092.1"/>
    <property type="molecule type" value="Genomic_DNA"/>
</dbReference>
<dbReference type="EC" id="2.3.2.27" evidence="17"/>
<keyword evidence="11 17" id="KW-0862">Zinc</keyword>
<dbReference type="InterPro" id="IPR017907">
    <property type="entry name" value="Znf_RING_CS"/>
</dbReference>
<dbReference type="InterPro" id="IPR001841">
    <property type="entry name" value="Znf_RING"/>
</dbReference>
<dbReference type="PROSITE" id="PS00518">
    <property type="entry name" value="ZF_RING_1"/>
    <property type="match status" value="1"/>
</dbReference>
<comment type="catalytic activity">
    <reaction evidence="1 17">
        <text>S-ubiquitinyl-[E2 ubiquitin-conjugating enzyme]-L-cysteine + [acceptor protein]-L-lysine = [E2 ubiquitin-conjugating enzyme]-L-cysteine + N(6)-ubiquitinyl-[acceptor protein]-L-lysine.</text>
        <dbReference type="EC" id="2.3.2.27"/>
    </reaction>
</comment>
<evidence type="ECO:0000313" key="22">
    <source>
        <dbReference type="Proteomes" id="UP000799757"/>
    </source>
</evidence>
<evidence type="ECO:0000259" key="20">
    <source>
        <dbReference type="PROSITE" id="PS50800"/>
    </source>
</evidence>
<dbReference type="GO" id="GO:0008270">
    <property type="term" value="F:zinc ion binding"/>
    <property type="evidence" value="ECO:0007669"/>
    <property type="project" value="UniProtKB-KW"/>
</dbReference>
<dbReference type="GO" id="GO:0003755">
    <property type="term" value="F:peptidyl-prolyl cis-trans isomerase activity"/>
    <property type="evidence" value="ECO:0007669"/>
    <property type="project" value="UniProtKB-KW"/>
</dbReference>
<evidence type="ECO:0000256" key="13">
    <source>
        <dbReference type="ARBA" id="ARBA00023125"/>
    </source>
</evidence>
<keyword evidence="22" id="KW-1185">Reference proteome</keyword>
<dbReference type="InterPro" id="IPR003613">
    <property type="entry name" value="Ubox_domain"/>
</dbReference>
<dbReference type="GO" id="GO:0061630">
    <property type="term" value="F:ubiquitin protein ligase activity"/>
    <property type="evidence" value="ECO:0007669"/>
    <property type="project" value="UniProtKB-UniRule"/>
</dbReference>
<evidence type="ECO:0000256" key="15">
    <source>
        <dbReference type="ARBA" id="ARBA00023242"/>
    </source>
</evidence>
<evidence type="ECO:0000256" key="5">
    <source>
        <dbReference type="ARBA" id="ARBA00015551"/>
    </source>
</evidence>
<dbReference type="GO" id="GO:0006513">
    <property type="term" value="P:protein monoubiquitination"/>
    <property type="evidence" value="ECO:0007669"/>
    <property type="project" value="InterPro"/>
</dbReference>
<comment type="function">
    <text evidence="17">E3 RING-finger protein, member of the UBC2/RAD6 epistasis group. Associates to the E2 ubiquitin conjugating enzyme UBC2/RAD6 to form the UBC2-RAD18 ubiquitin ligase complex involved in postreplicative repair (PRR) of damaged DNA.</text>
</comment>
<dbReference type="GO" id="GO:0006281">
    <property type="term" value="P:DNA repair"/>
    <property type="evidence" value="ECO:0007669"/>
    <property type="project" value="UniProtKB-KW"/>
</dbReference>
<evidence type="ECO:0000256" key="18">
    <source>
        <dbReference type="SAM" id="MobiDB-lite"/>
    </source>
</evidence>
<keyword evidence="14 17" id="KW-0234">DNA repair</keyword>
<dbReference type="Proteomes" id="UP000799757">
    <property type="component" value="Unassembled WGS sequence"/>
</dbReference>
<keyword evidence="8 17" id="KW-0227">DNA damage</keyword>
<feature type="domain" description="RING-type" evidence="19">
    <location>
        <begin position="30"/>
        <end position="68"/>
    </location>
</feature>
<organism evidence="21 22">
    <name type="scientific">Melanomma pulvis-pyrius CBS 109.77</name>
    <dbReference type="NCBI Taxonomy" id="1314802"/>
    <lineage>
        <taxon>Eukaryota</taxon>
        <taxon>Fungi</taxon>
        <taxon>Dikarya</taxon>
        <taxon>Ascomycota</taxon>
        <taxon>Pezizomycotina</taxon>
        <taxon>Dothideomycetes</taxon>
        <taxon>Pleosporomycetidae</taxon>
        <taxon>Pleosporales</taxon>
        <taxon>Melanommataceae</taxon>
        <taxon>Melanomma</taxon>
    </lineage>
</organism>
<dbReference type="GO" id="GO:0097505">
    <property type="term" value="C:Rad6-Rad18 complex"/>
    <property type="evidence" value="ECO:0007669"/>
    <property type="project" value="TreeGrafter"/>
</dbReference>
<keyword evidence="12" id="KW-0413">Isomerase</keyword>
<feature type="compositionally biased region" description="Acidic residues" evidence="18">
    <location>
        <begin position="154"/>
        <end position="167"/>
    </location>
</feature>